<dbReference type="SUPFAM" id="SSF47413">
    <property type="entry name" value="lambda repressor-like DNA-binding domains"/>
    <property type="match status" value="1"/>
</dbReference>
<organism evidence="1 2">
    <name type="scientific">Schleiferilactobacillus shenzhenensis LY-73</name>
    <dbReference type="NCBI Taxonomy" id="1231336"/>
    <lineage>
        <taxon>Bacteria</taxon>
        <taxon>Bacillati</taxon>
        <taxon>Bacillota</taxon>
        <taxon>Bacilli</taxon>
        <taxon>Lactobacillales</taxon>
        <taxon>Lactobacillaceae</taxon>
        <taxon>Schleiferilactobacillus</taxon>
    </lineage>
</organism>
<dbReference type="RefSeq" id="WP_022530586.1">
    <property type="nucleotide sequence ID" value="NZ_KI271604.1"/>
</dbReference>
<sequence length="297" mass="34699">MELGEFMRHQRQDVGLTIHQVTHDIMPDSVLSRFERGETELGAKSFVQILTRLDGNIDFLQQSFLTANKTFYHYPIDDTLTPDVYPAQIVYFQKLWEETQWPYYRLAAILFIAIADVYHIENFHLTDDMLGRAVHHLAHISRWGQFEVTLINAVSPFLKADQVQTLADRIFEQINAESNYYALHSRNSRYHNLISAAQGMFNAAYLQRNITLAETIFSELDTVRPLPSMVQEKNRFVEMIILDLYHHPNEEKRVTARLVQMYQGFRGTRYNYSRTAQLDAWPQVAANVQKWGWADGH</sequence>
<dbReference type="InterPro" id="IPR053163">
    <property type="entry name" value="HTH-type_regulator_Rgg"/>
</dbReference>
<dbReference type="HOGENOM" id="CLU_942649_0_0_9"/>
<dbReference type="CDD" id="cd00093">
    <property type="entry name" value="HTH_XRE"/>
    <property type="match status" value="1"/>
</dbReference>
<dbReference type="InterPro" id="IPR011990">
    <property type="entry name" value="TPR-like_helical_dom_sf"/>
</dbReference>
<evidence type="ECO:0000313" key="1">
    <source>
        <dbReference type="EMBL" id="ERL64137.1"/>
    </source>
</evidence>
<gene>
    <name evidence="1" type="ORF">L248_1579</name>
</gene>
<dbReference type="InterPro" id="IPR001387">
    <property type="entry name" value="Cro/C1-type_HTH"/>
</dbReference>
<evidence type="ECO:0000313" key="2">
    <source>
        <dbReference type="Proteomes" id="UP000030647"/>
    </source>
</evidence>
<dbReference type="PANTHER" id="PTHR37038">
    <property type="entry name" value="TRANSCRIPTIONAL REGULATOR-RELATED"/>
    <property type="match status" value="1"/>
</dbReference>
<reference evidence="2" key="1">
    <citation type="journal article" date="2013" name="Genome Announc.">
        <title>Whole-Genome Sequencing of Lactobacillus shenzhenensis Strain LY-73T.</title>
        <authorList>
            <person name="Lin Z."/>
            <person name="Liu Z."/>
            <person name="Yang R."/>
            <person name="Zou Y."/>
            <person name="Wan D."/>
            <person name="Chen J."/>
            <person name="Guo M."/>
            <person name="Zhao J."/>
            <person name="Fang C."/>
            <person name="Yang R."/>
            <person name="Liu F."/>
        </authorList>
    </citation>
    <scope>NUCLEOTIDE SEQUENCE [LARGE SCALE GENOMIC DNA]</scope>
    <source>
        <strain evidence="2">LY-73</strain>
    </source>
</reference>
<dbReference type="Gene3D" id="1.25.40.10">
    <property type="entry name" value="Tetratricopeptide repeat domain"/>
    <property type="match status" value="1"/>
</dbReference>
<evidence type="ECO:0008006" key="3">
    <source>
        <dbReference type="Google" id="ProtNLM"/>
    </source>
</evidence>
<dbReference type="Proteomes" id="UP000030647">
    <property type="component" value="Unassembled WGS sequence"/>
</dbReference>
<dbReference type="EMBL" id="KI271604">
    <property type="protein sequence ID" value="ERL64137.1"/>
    <property type="molecule type" value="Genomic_DNA"/>
</dbReference>
<proteinExistence type="predicted"/>
<keyword evidence="2" id="KW-1185">Reference proteome</keyword>
<dbReference type="STRING" id="1231336.L248_1579"/>
<dbReference type="GO" id="GO:0003677">
    <property type="term" value="F:DNA binding"/>
    <property type="evidence" value="ECO:0007669"/>
    <property type="project" value="InterPro"/>
</dbReference>
<dbReference type="InterPro" id="IPR010982">
    <property type="entry name" value="Lambda_DNA-bd_dom_sf"/>
</dbReference>
<name>U4TRK5_9LACO</name>
<protein>
    <recommendedName>
        <fullName evidence="3">HTH cro/C1-type domain-containing protein</fullName>
    </recommendedName>
</protein>
<dbReference type="AlphaFoldDB" id="U4TRK5"/>
<accession>U4TRK5</accession>